<dbReference type="InterPro" id="IPR038768">
    <property type="entry name" value="SmlA"/>
</dbReference>
<feature type="domain" description="Monalysin Pore-forming" evidence="1">
    <location>
        <begin position="54"/>
        <end position="275"/>
    </location>
</feature>
<dbReference type="CDD" id="cd17904">
    <property type="entry name" value="PFM_monalysin-like"/>
    <property type="match status" value="1"/>
</dbReference>
<reference evidence="3" key="1">
    <citation type="journal article" date="2011" name="Genome Res.">
        <title>Phylogeny-wide analysis of social amoeba genomes highlights ancient origins for complex intercellular communication.</title>
        <authorList>
            <person name="Heidel A.J."/>
            <person name="Lawal H.M."/>
            <person name="Felder M."/>
            <person name="Schilde C."/>
            <person name="Helps N.R."/>
            <person name="Tunggal B."/>
            <person name="Rivero F."/>
            <person name="John U."/>
            <person name="Schleicher M."/>
            <person name="Eichinger L."/>
            <person name="Platzer M."/>
            <person name="Noegel A.A."/>
            <person name="Schaap P."/>
            <person name="Gloeckner G."/>
        </authorList>
    </citation>
    <scope>NUCLEOTIDE SEQUENCE [LARGE SCALE GENOMIC DNA]</scope>
    <source>
        <strain evidence="3">SH3</strain>
    </source>
</reference>
<dbReference type="OMA" id="TRWANTK"/>
<dbReference type="Proteomes" id="UP000007797">
    <property type="component" value="Unassembled WGS sequence"/>
</dbReference>
<dbReference type="GeneID" id="14869023"/>
<accession>F4Q2X0</accession>
<evidence type="ECO:0000259" key="1">
    <source>
        <dbReference type="Pfam" id="PF18063"/>
    </source>
</evidence>
<dbReference type="PANTHER" id="PTHR35884:SF1">
    <property type="entry name" value="MONALYSIN BETA BARREL PORE-FORMING DOMAIN-CONTAINING PROTEIN-RELATED"/>
    <property type="match status" value="1"/>
</dbReference>
<dbReference type="OrthoDB" id="2368263at2759"/>
<dbReference type="InterPro" id="IPR040927">
    <property type="entry name" value="PF_Monalysin"/>
</dbReference>
<dbReference type="Pfam" id="PF18063">
    <property type="entry name" value="BB_PF"/>
    <property type="match status" value="1"/>
</dbReference>
<dbReference type="KEGG" id="dfa:DFA_07724"/>
<dbReference type="AlphaFoldDB" id="F4Q2X0"/>
<name>F4Q2X0_CACFS</name>
<protein>
    <recommendedName>
        <fullName evidence="1">Monalysin Pore-forming domain-containing protein</fullName>
    </recommendedName>
</protein>
<dbReference type="RefSeq" id="XP_004355220.1">
    <property type="nucleotide sequence ID" value="XM_004355168.1"/>
</dbReference>
<dbReference type="STRING" id="1054147.F4Q2X0"/>
<proteinExistence type="predicted"/>
<gene>
    <name evidence="2" type="primary">smlA</name>
    <name evidence="2" type="ORF">DFA_07724</name>
</gene>
<keyword evidence="3" id="KW-1185">Reference proteome</keyword>
<evidence type="ECO:0000313" key="3">
    <source>
        <dbReference type="Proteomes" id="UP000007797"/>
    </source>
</evidence>
<dbReference type="EMBL" id="GL883021">
    <property type="protein sequence ID" value="EGG16746.1"/>
    <property type="molecule type" value="Genomic_DNA"/>
</dbReference>
<organism evidence="2 3">
    <name type="scientific">Cavenderia fasciculata</name>
    <name type="common">Slime mold</name>
    <name type="synonym">Dictyostelium fasciculatum</name>
    <dbReference type="NCBI Taxonomy" id="261658"/>
    <lineage>
        <taxon>Eukaryota</taxon>
        <taxon>Amoebozoa</taxon>
        <taxon>Evosea</taxon>
        <taxon>Eumycetozoa</taxon>
        <taxon>Dictyostelia</taxon>
        <taxon>Acytosteliales</taxon>
        <taxon>Cavenderiaceae</taxon>
        <taxon>Cavenderia</taxon>
    </lineage>
</organism>
<dbReference type="PANTHER" id="PTHR35884">
    <property type="entry name" value="SMALL AGGREGATE FORMATION PROTEIN"/>
    <property type="match status" value="1"/>
</dbReference>
<dbReference type="GO" id="GO:0031157">
    <property type="term" value="P:regulation of aggregate size involved in sorocarp development"/>
    <property type="evidence" value="ECO:0007669"/>
    <property type="project" value="InterPro"/>
</dbReference>
<sequence>MESAHKEDKKVETIKKSLATAIQNSPLGYHVDHGVMEKFYQSYQASNKFNLENSLLCASNFDVDRALTLKEPVDPAVLVGVPYSVTTNLVMYMDSVWLDHLEVQVKPIAVFSKYIDTIESTGGSYNLIKKKGFERKEASQRTLASYFPGLKACDETLDVTSKYSYSQTTLVHPSTTVPHTVQLAAGSYVTYQSAILYACRITFTDESEDPEDWIKYAEDYFKRPENEGLRYKIGPNRSIYILFTVYRDQMIVKPYNDDLYSPVPFDELVEYCFNRGFTRWANTK</sequence>
<evidence type="ECO:0000313" key="2">
    <source>
        <dbReference type="EMBL" id="EGG16746.1"/>
    </source>
</evidence>